<dbReference type="GO" id="GO:0006783">
    <property type="term" value="P:heme biosynthetic process"/>
    <property type="evidence" value="ECO:0007669"/>
    <property type="project" value="UniProtKB-UniRule"/>
</dbReference>
<proteinExistence type="inferred from homology"/>
<evidence type="ECO:0000256" key="8">
    <source>
        <dbReference type="ARBA" id="ARBA00023244"/>
    </source>
</evidence>
<comment type="similarity">
    <text evidence="2 10 11">Belongs to the ferrochelatase family.</text>
</comment>
<evidence type="ECO:0000256" key="1">
    <source>
        <dbReference type="ARBA" id="ARBA00004744"/>
    </source>
</evidence>
<evidence type="ECO:0000256" key="3">
    <source>
        <dbReference type="ARBA" id="ARBA00022490"/>
    </source>
</evidence>
<dbReference type="PROSITE" id="PS00534">
    <property type="entry name" value="FERROCHELATASE"/>
    <property type="match status" value="1"/>
</dbReference>
<dbReference type="FunFam" id="3.40.50.1400:FF:000002">
    <property type="entry name" value="Ferrochelatase"/>
    <property type="match status" value="1"/>
</dbReference>
<dbReference type="NCBIfam" id="TIGR00109">
    <property type="entry name" value="hemH"/>
    <property type="match status" value="1"/>
</dbReference>
<evidence type="ECO:0000256" key="10">
    <source>
        <dbReference type="HAMAP-Rule" id="MF_00323"/>
    </source>
</evidence>
<dbReference type="Pfam" id="PF00762">
    <property type="entry name" value="Ferrochelatase"/>
    <property type="match status" value="1"/>
</dbReference>
<dbReference type="RefSeq" id="WP_350258710.1">
    <property type="nucleotide sequence ID" value="NZ_CP138335.1"/>
</dbReference>
<comment type="caution">
    <text evidence="10">Lacks conserved residue(s) required for the propagation of feature annotation.</text>
</comment>
<comment type="catalytic activity">
    <reaction evidence="9">
        <text>Fe-coproporphyrin III + 2 H(+) = coproporphyrin III + Fe(2+)</text>
        <dbReference type="Rhea" id="RHEA:49572"/>
        <dbReference type="ChEBI" id="CHEBI:15378"/>
        <dbReference type="ChEBI" id="CHEBI:29033"/>
        <dbReference type="ChEBI" id="CHEBI:68438"/>
        <dbReference type="ChEBI" id="CHEBI:131725"/>
        <dbReference type="EC" id="4.99.1.9"/>
    </reaction>
    <physiologicalReaction direction="right-to-left" evidence="9">
        <dbReference type="Rhea" id="RHEA:49574"/>
    </physiologicalReaction>
</comment>
<comment type="pathway">
    <text evidence="1 10 11">Porphyrin-containing compound metabolism; protoheme biosynthesis.</text>
</comment>
<dbReference type="GO" id="GO:0046872">
    <property type="term" value="F:metal ion binding"/>
    <property type="evidence" value="ECO:0007669"/>
    <property type="project" value="UniProtKB-UniRule"/>
</dbReference>
<evidence type="ECO:0000256" key="6">
    <source>
        <dbReference type="ARBA" id="ARBA00023133"/>
    </source>
</evidence>
<evidence type="ECO:0000313" key="12">
    <source>
        <dbReference type="EMBL" id="XBW08510.1"/>
    </source>
</evidence>
<keyword evidence="6 10" id="KW-0350">Heme biosynthesis</keyword>
<dbReference type="PANTHER" id="PTHR11108:SF1">
    <property type="entry name" value="FERROCHELATASE, MITOCHONDRIAL"/>
    <property type="match status" value="1"/>
</dbReference>
<name>A0AAU7V880_9ACTO</name>
<evidence type="ECO:0000256" key="9">
    <source>
        <dbReference type="ARBA" id="ARBA00024536"/>
    </source>
</evidence>
<feature type="binding site" evidence="10">
    <location>
        <position position="201"/>
    </location>
    <ligand>
        <name>Fe(2+)</name>
        <dbReference type="ChEBI" id="CHEBI:29033"/>
    </ligand>
</feature>
<dbReference type="InterPro" id="IPR019772">
    <property type="entry name" value="Ferrochelatase_AS"/>
</dbReference>
<accession>A0AAU7V880</accession>
<dbReference type="PANTHER" id="PTHR11108">
    <property type="entry name" value="FERROCHELATASE"/>
    <property type="match status" value="1"/>
</dbReference>
<dbReference type="AlphaFoldDB" id="A0AAU7V880"/>
<protein>
    <recommendedName>
        <fullName evidence="10">Coproporphyrin III ferrochelatase</fullName>
        <ecNumber evidence="10">4.99.1.9</ecNumber>
    </recommendedName>
</protein>
<dbReference type="KEGG" id="sapp:SAC06_02835"/>
<keyword evidence="8 10" id="KW-0627">Porphyrin biosynthesis</keyword>
<evidence type="ECO:0000256" key="11">
    <source>
        <dbReference type="RuleBase" id="RU000607"/>
    </source>
</evidence>
<dbReference type="InterPro" id="IPR001015">
    <property type="entry name" value="Ferrochelatase"/>
</dbReference>
<dbReference type="InterPro" id="IPR033659">
    <property type="entry name" value="Ferrochelatase_N"/>
</dbReference>
<keyword evidence="4 10" id="KW-0479">Metal-binding</keyword>
<feature type="binding site" evidence="10">
    <location>
        <position position="282"/>
    </location>
    <ligand>
        <name>Fe(2+)</name>
        <dbReference type="ChEBI" id="CHEBI:29033"/>
    </ligand>
</feature>
<keyword evidence="7 10" id="KW-0456">Lyase</keyword>
<organism evidence="12">
    <name type="scientific">Scrofimicrobium appendicitidis</name>
    <dbReference type="NCBI Taxonomy" id="3079930"/>
    <lineage>
        <taxon>Bacteria</taxon>
        <taxon>Bacillati</taxon>
        <taxon>Actinomycetota</taxon>
        <taxon>Actinomycetes</taxon>
        <taxon>Actinomycetales</taxon>
        <taxon>Actinomycetaceae</taxon>
        <taxon>Scrofimicrobium</taxon>
    </lineage>
</organism>
<dbReference type="HAMAP" id="MF_00323">
    <property type="entry name" value="Ferrochelatase"/>
    <property type="match status" value="1"/>
</dbReference>
<dbReference type="CDD" id="cd03411">
    <property type="entry name" value="Ferrochelatase_N"/>
    <property type="match status" value="1"/>
</dbReference>
<evidence type="ECO:0000256" key="2">
    <source>
        <dbReference type="ARBA" id="ARBA00007718"/>
    </source>
</evidence>
<reference evidence="12" key="1">
    <citation type="submission" date="2023-11" db="EMBL/GenBank/DDBJ databases">
        <title>Scrofimicrobium hongkongense sp. nov., isolated from a patient with peritonitis.</title>
        <authorList>
            <person name="Lao H.Y."/>
            <person name="Wong A.Y.P."/>
            <person name="Ng T.L."/>
            <person name="Wong R.Y.L."/>
            <person name="Yau M.C.Y."/>
            <person name="Lam J.Y.W."/>
            <person name="Siu G.K.H."/>
        </authorList>
    </citation>
    <scope>NUCLEOTIDE SEQUENCE</scope>
    <source>
        <strain evidence="12">R131</strain>
    </source>
</reference>
<evidence type="ECO:0000256" key="4">
    <source>
        <dbReference type="ARBA" id="ARBA00022723"/>
    </source>
</evidence>
<dbReference type="EMBL" id="CP138335">
    <property type="protein sequence ID" value="XBW08510.1"/>
    <property type="molecule type" value="Genomic_DNA"/>
</dbReference>
<gene>
    <name evidence="12" type="primary">hemH</name>
    <name evidence="10" type="synonym">cpfC</name>
    <name evidence="12" type="ORF">SAC06_02835</name>
</gene>
<dbReference type="InterPro" id="IPR033644">
    <property type="entry name" value="Ferrochelatase_C"/>
</dbReference>
<evidence type="ECO:0000256" key="5">
    <source>
        <dbReference type="ARBA" id="ARBA00023004"/>
    </source>
</evidence>
<dbReference type="CDD" id="cd00419">
    <property type="entry name" value="Ferrochelatase_C"/>
    <property type="match status" value="1"/>
</dbReference>
<comment type="function">
    <text evidence="10 11">Involved in coproporphyrin-dependent heme b biosynthesis. Catalyzes the insertion of ferrous iron into coproporphyrin III to form Fe-coproporphyrin III.</text>
</comment>
<dbReference type="Gene3D" id="3.40.50.1400">
    <property type="match status" value="2"/>
</dbReference>
<sequence length="331" mass="37377">MKIDPKPCVVLVNLGTPEQPEPPAVRRYLRQFLSDRRVVETHPALWRPILEGIILRVRPRASAAKYQQVWGEHGSPLMHFTVRQAEEVDRQLEGRVEVRHAMRYGQPSVGAVLQQLHDEGFRRLLLVPLYPQFSATTSATVTDEVARWSIRSRDQFELRQLRSFPTHDGYVSALVEAIKGHWEHRGRPDFAAGDRLVLSYHGIPVSMAEAGDPYPSECTATTEAVRARLGLGPDQVLHTYQSVFGPAEWLKPATIDTVAALGKRGTRRVDVICPGFVSDCLETLEEIDMENRTAFVEAGGDEFHYLPWGNDRQPWTRALSNLVQESLTGWL</sequence>
<dbReference type="GO" id="GO:0004325">
    <property type="term" value="F:ferrochelatase activity"/>
    <property type="evidence" value="ECO:0007669"/>
    <property type="project" value="UniProtKB-UniRule"/>
</dbReference>
<dbReference type="EC" id="4.99.1.9" evidence="10"/>
<dbReference type="SUPFAM" id="SSF53800">
    <property type="entry name" value="Chelatase"/>
    <property type="match status" value="1"/>
</dbReference>
<evidence type="ECO:0000256" key="7">
    <source>
        <dbReference type="ARBA" id="ARBA00023239"/>
    </source>
</evidence>
<comment type="subcellular location">
    <subcellularLocation>
        <location evidence="10 11">Cytoplasm</location>
    </subcellularLocation>
</comment>
<keyword evidence="5 10" id="KW-0408">Iron</keyword>
<keyword evidence="3 10" id="KW-0963">Cytoplasm</keyword>
<dbReference type="GO" id="GO:0005737">
    <property type="term" value="C:cytoplasm"/>
    <property type="evidence" value="ECO:0007669"/>
    <property type="project" value="UniProtKB-SubCell"/>
</dbReference>